<evidence type="ECO:0000313" key="1">
    <source>
        <dbReference type="EMBL" id="MBW5480628.1"/>
    </source>
</evidence>
<keyword evidence="2" id="KW-1185">Reference proteome</keyword>
<gene>
    <name evidence="1" type="ORF">GPJ59_01610</name>
</gene>
<dbReference type="EMBL" id="WTFF01000005">
    <property type="protein sequence ID" value="MBW5480628.1"/>
    <property type="molecule type" value="Genomic_DNA"/>
</dbReference>
<reference evidence="1 2" key="1">
    <citation type="submission" date="2019-12" db="EMBL/GenBank/DDBJ databases">
        <title>Genome sequence of Streptomyces bambusae.</title>
        <authorList>
            <person name="Bansal K."/>
            <person name="Choksket S."/>
            <person name="Korpole S."/>
            <person name="Patil P.B."/>
        </authorList>
    </citation>
    <scope>NUCLEOTIDE SEQUENCE [LARGE SCALE GENOMIC DNA]</scope>
    <source>
        <strain evidence="1 2">SK60</strain>
    </source>
</reference>
<name>A0ABS6YYR7_9ACTN</name>
<evidence type="ECO:0008006" key="3">
    <source>
        <dbReference type="Google" id="ProtNLM"/>
    </source>
</evidence>
<proteinExistence type="predicted"/>
<evidence type="ECO:0000313" key="2">
    <source>
        <dbReference type="Proteomes" id="UP000812013"/>
    </source>
</evidence>
<comment type="caution">
    <text evidence="1">The sequence shown here is derived from an EMBL/GenBank/DDBJ whole genome shotgun (WGS) entry which is preliminary data.</text>
</comment>
<dbReference type="RefSeq" id="WP_219664453.1">
    <property type="nucleotide sequence ID" value="NZ_WTFF01000005.1"/>
</dbReference>
<dbReference type="Proteomes" id="UP000812013">
    <property type="component" value="Unassembled WGS sequence"/>
</dbReference>
<organism evidence="1 2">
    <name type="scientific">Streptomyces bambusae</name>
    <dbReference type="NCBI Taxonomy" id="1550616"/>
    <lineage>
        <taxon>Bacteria</taxon>
        <taxon>Bacillati</taxon>
        <taxon>Actinomycetota</taxon>
        <taxon>Actinomycetes</taxon>
        <taxon>Kitasatosporales</taxon>
        <taxon>Streptomycetaceae</taxon>
        <taxon>Streptomyces</taxon>
    </lineage>
</organism>
<accession>A0ABS6YYR7</accession>
<protein>
    <recommendedName>
        <fullName evidence="3">Resolvase/invertase-type recombinase catalytic domain-containing protein</fullName>
    </recommendedName>
</protein>
<sequence length="115" mass="13314">MRIPAQMRRHLPPSTAAYLRCYPYDAAGMPHHHWALDAYARHLNLPLPVVYFDNGRRVHRPEFKRLVRSVAGGQHDIVLIPGPWVFDLHAEQAEQRLRVLTVLGCQVVELPRPPW</sequence>